<dbReference type="InterPro" id="IPR008799">
    <property type="entry name" value="Pseudomon_AvrD"/>
</dbReference>
<dbReference type="HOGENOM" id="CLU_073081_0_0_6"/>
<evidence type="ECO:0000313" key="2">
    <source>
        <dbReference type="Proteomes" id="UP000018418"/>
    </source>
</evidence>
<keyword evidence="2" id="KW-1185">Reference proteome</keyword>
<dbReference type="STRING" id="396323.VH98_03410"/>
<dbReference type="Proteomes" id="UP000018418">
    <property type="component" value="Unassembled WGS sequence"/>
</dbReference>
<accession>V2UG19</accession>
<sequence>MMNLSFFKDVDEFLGDKKTRYFGAGYLNSNHAIYDFSSESDDQNILKFSCFGRVVLPQTWSIKGNGSQKPHLSTIDIIELSLLTFDHLIQTVYSNLPKISYKSLIYKMIIRAGKSPVESDFDQINIHGSMDKIDQETKALNLDISNMRIEIQYSSDFNKIDYSAPTVDLKTPLDINDVMINVNEMKASALVTNNQLMKEKMEPWSTSCLFSVGLQLGQVLLYQLDSISRSESNTLWMKKTEIFFLSDKPNLDHSHPIFTRLDNVRRYKTSDGDWRKADIYSIFGNTKIICSVTHKLPLTS</sequence>
<dbReference type="AlphaFoldDB" id="V2UG19"/>
<name>V2UG19_9GAMM</name>
<dbReference type="PATRIC" id="fig|1341683.3.peg.2703"/>
<evidence type="ECO:0008006" key="3">
    <source>
        <dbReference type="Google" id="ProtNLM"/>
    </source>
</evidence>
<organism evidence="1 2">
    <name type="scientific">Acinetobacter brisouii CIP 110357</name>
    <dbReference type="NCBI Taxonomy" id="1341683"/>
    <lineage>
        <taxon>Bacteria</taxon>
        <taxon>Pseudomonadati</taxon>
        <taxon>Pseudomonadota</taxon>
        <taxon>Gammaproteobacteria</taxon>
        <taxon>Moraxellales</taxon>
        <taxon>Moraxellaceae</taxon>
        <taxon>Acinetobacter</taxon>
    </lineage>
</organism>
<dbReference type="Pfam" id="PF05655">
    <property type="entry name" value="AvrD"/>
    <property type="match status" value="2"/>
</dbReference>
<proteinExistence type="predicted"/>
<reference evidence="1 2" key="1">
    <citation type="submission" date="2013-10" db="EMBL/GenBank/DDBJ databases">
        <title>The Genome Sequence of Acinetobacter brisouii CIP 110357.</title>
        <authorList>
            <consortium name="The Broad Institute Genomics Platform"/>
            <consortium name="The Broad Institute Genome Sequencing Center for Infectious Disease"/>
            <person name="Cerqueira G."/>
            <person name="Feldgarden M."/>
            <person name="Courvalin P."/>
            <person name="Grillot-Courvalin C."/>
            <person name="Clermont D."/>
            <person name="Rocha E."/>
            <person name="Yoon E.-J."/>
            <person name="Nemec A."/>
            <person name="Young S.K."/>
            <person name="Zeng Q."/>
            <person name="Gargeya S."/>
            <person name="Fitzgerald M."/>
            <person name="Abouelleil A."/>
            <person name="Alvarado L."/>
            <person name="Berlin A.M."/>
            <person name="Chapman S.B."/>
            <person name="Gainer-Dewar J."/>
            <person name="Goldberg J."/>
            <person name="Gnerre S."/>
            <person name="Griggs A."/>
            <person name="Gujja S."/>
            <person name="Hansen M."/>
            <person name="Howarth C."/>
            <person name="Imamovic A."/>
            <person name="Ireland A."/>
            <person name="Larimer J."/>
            <person name="McCowan C."/>
            <person name="Murphy C."/>
            <person name="Pearson M."/>
            <person name="Poon T.W."/>
            <person name="Priest M."/>
            <person name="Roberts A."/>
            <person name="Saif S."/>
            <person name="Shea T."/>
            <person name="Sykes S."/>
            <person name="Wortman J."/>
            <person name="Nusbaum C."/>
            <person name="Birren B."/>
        </authorList>
    </citation>
    <scope>NUCLEOTIDE SEQUENCE [LARGE SCALE GENOMIC DNA]</scope>
    <source>
        <strain evidence="1 2">CIP 110357</strain>
    </source>
</reference>
<protein>
    <recommendedName>
        <fullName evidence="3">Avirulence D protein</fullName>
    </recommendedName>
</protein>
<evidence type="ECO:0000313" key="1">
    <source>
        <dbReference type="EMBL" id="ESK49162.1"/>
    </source>
</evidence>
<comment type="caution">
    <text evidence="1">The sequence shown here is derived from an EMBL/GenBank/DDBJ whole genome shotgun (WGS) entry which is preliminary data.</text>
</comment>
<gene>
    <name evidence="1" type="ORF">P255_02737</name>
</gene>
<dbReference type="EMBL" id="AYEU01000010">
    <property type="protein sequence ID" value="ESK49162.1"/>
    <property type="molecule type" value="Genomic_DNA"/>
</dbReference>